<protein>
    <submittedName>
        <fullName evidence="1">Uncharacterized protein</fullName>
    </submittedName>
</protein>
<sequence length="113" mass="12843">MYKLTSRRRICWKRFTHLDFGLELVRELAGVFCKRKGAAPEGRGRDGLVEQMNMGGGPCHVPTLRQDKGLQVPHLIPEAVKGEEVRVCYLRCPPVSGWLLRQISQSVMSNFTF</sequence>
<dbReference type="AlphaFoldDB" id="A0A9D4GNV4"/>
<comment type="caution">
    <text evidence="1">The sequence shown here is derived from an EMBL/GenBank/DDBJ whole genome shotgun (WGS) entry which is preliminary data.</text>
</comment>
<reference evidence="1" key="2">
    <citation type="submission" date="2020-11" db="EMBL/GenBank/DDBJ databases">
        <authorList>
            <person name="McCartney M.A."/>
            <person name="Auch B."/>
            <person name="Kono T."/>
            <person name="Mallez S."/>
            <person name="Becker A."/>
            <person name="Gohl D.M."/>
            <person name="Silverstein K.A.T."/>
            <person name="Koren S."/>
            <person name="Bechman K.B."/>
            <person name="Herman A."/>
            <person name="Abrahante J.E."/>
            <person name="Garbe J."/>
        </authorList>
    </citation>
    <scope>NUCLEOTIDE SEQUENCE</scope>
    <source>
        <strain evidence="1">Duluth1</strain>
        <tissue evidence="1">Whole animal</tissue>
    </source>
</reference>
<evidence type="ECO:0000313" key="2">
    <source>
        <dbReference type="Proteomes" id="UP000828390"/>
    </source>
</evidence>
<name>A0A9D4GNV4_DREPO</name>
<accession>A0A9D4GNV4</accession>
<dbReference type="EMBL" id="JAIWYP010000005">
    <property type="protein sequence ID" value="KAH3818879.1"/>
    <property type="molecule type" value="Genomic_DNA"/>
</dbReference>
<evidence type="ECO:0000313" key="1">
    <source>
        <dbReference type="EMBL" id="KAH3818879.1"/>
    </source>
</evidence>
<reference evidence="1" key="1">
    <citation type="journal article" date="2019" name="bioRxiv">
        <title>The Genome of the Zebra Mussel, Dreissena polymorpha: A Resource for Invasive Species Research.</title>
        <authorList>
            <person name="McCartney M.A."/>
            <person name="Auch B."/>
            <person name="Kono T."/>
            <person name="Mallez S."/>
            <person name="Zhang Y."/>
            <person name="Obille A."/>
            <person name="Becker A."/>
            <person name="Abrahante J.E."/>
            <person name="Garbe J."/>
            <person name="Badalamenti J.P."/>
            <person name="Herman A."/>
            <person name="Mangelson H."/>
            <person name="Liachko I."/>
            <person name="Sullivan S."/>
            <person name="Sone E.D."/>
            <person name="Koren S."/>
            <person name="Silverstein K.A.T."/>
            <person name="Beckman K.B."/>
            <person name="Gohl D.M."/>
        </authorList>
    </citation>
    <scope>NUCLEOTIDE SEQUENCE</scope>
    <source>
        <strain evidence="1">Duluth1</strain>
        <tissue evidence="1">Whole animal</tissue>
    </source>
</reference>
<organism evidence="1 2">
    <name type="scientific">Dreissena polymorpha</name>
    <name type="common">Zebra mussel</name>
    <name type="synonym">Mytilus polymorpha</name>
    <dbReference type="NCBI Taxonomy" id="45954"/>
    <lineage>
        <taxon>Eukaryota</taxon>
        <taxon>Metazoa</taxon>
        <taxon>Spiralia</taxon>
        <taxon>Lophotrochozoa</taxon>
        <taxon>Mollusca</taxon>
        <taxon>Bivalvia</taxon>
        <taxon>Autobranchia</taxon>
        <taxon>Heteroconchia</taxon>
        <taxon>Euheterodonta</taxon>
        <taxon>Imparidentia</taxon>
        <taxon>Neoheterodontei</taxon>
        <taxon>Myida</taxon>
        <taxon>Dreissenoidea</taxon>
        <taxon>Dreissenidae</taxon>
        <taxon>Dreissena</taxon>
    </lineage>
</organism>
<keyword evidence="2" id="KW-1185">Reference proteome</keyword>
<gene>
    <name evidence="1" type="ORF">DPMN_120606</name>
</gene>
<dbReference type="Proteomes" id="UP000828390">
    <property type="component" value="Unassembled WGS sequence"/>
</dbReference>
<proteinExistence type="predicted"/>